<protein>
    <recommendedName>
        <fullName evidence="1">Helitron helicase-like domain-containing protein</fullName>
    </recommendedName>
</protein>
<gene>
    <name evidence="2" type="ORF">TKK_014182</name>
</gene>
<dbReference type="EMBL" id="JBJJXI010000113">
    <property type="protein sequence ID" value="KAL3390920.1"/>
    <property type="molecule type" value="Genomic_DNA"/>
</dbReference>
<evidence type="ECO:0000313" key="2">
    <source>
        <dbReference type="EMBL" id="KAL3390920.1"/>
    </source>
</evidence>
<sequence length="472" mass="55327">MNYPSTAGMPVNEFTTEGYIALAFPVLFPTGKGDYLQARPVPISRDKYFKYLMHYEDGRFAKDPRFRYFAMNTILRHSAISKSNIYIKNMNIKGETLQELQNRITENRSLLYNIMAYYTTLRSTSAYWHRRSNELTHMVDQLGKATIFFTLSAADYHWSDLFRLLISEWDIDDLTDNERRQVMHENPIIVGYFFQERAHILINNVMVPLFKVKDYWFRFEWQHRGSPRVHGIMYCSDEPQVDYNKLSNDDIEILKSYFDKLCYAINPMALNTDVSVHPSKIRFSDVTSTNYAQDLSNLLNAFQRHTKCGSHCLRSKNNVYKCRYNFPHDTSNVSMIDDENGYFTFKPKRNDQYIQTYNNIITQVWRANTDCTLILDLKAVISYIAKYASKAEKTSKSYLDFLNDLINAKSQDDLARSALTKIIVSCVSERDYSAQKVAHILMGWPLYSSSRSFVYVNTNVSDWHKLEVIYFL</sequence>
<dbReference type="AlphaFoldDB" id="A0ABD2WD32"/>
<reference evidence="2 3" key="1">
    <citation type="journal article" date="2024" name="bioRxiv">
        <title>A reference genome for Trichogramma kaykai: A tiny desert-dwelling parasitoid wasp with competing sex-ratio distorters.</title>
        <authorList>
            <person name="Culotta J."/>
            <person name="Lindsey A.R."/>
        </authorList>
    </citation>
    <scope>NUCLEOTIDE SEQUENCE [LARGE SCALE GENOMIC DNA]</scope>
    <source>
        <strain evidence="2 3">KSX58</strain>
    </source>
</reference>
<dbReference type="Proteomes" id="UP001627154">
    <property type="component" value="Unassembled WGS sequence"/>
</dbReference>
<organism evidence="2 3">
    <name type="scientific">Trichogramma kaykai</name>
    <dbReference type="NCBI Taxonomy" id="54128"/>
    <lineage>
        <taxon>Eukaryota</taxon>
        <taxon>Metazoa</taxon>
        <taxon>Ecdysozoa</taxon>
        <taxon>Arthropoda</taxon>
        <taxon>Hexapoda</taxon>
        <taxon>Insecta</taxon>
        <taxon>Pterygota</taxon>
        <taxon>Neoptera</taxon>
        <taxon>Endopterygota</taxon>
        <taxon>Hymenoptera</taxon>
        <taxon>Apocrita</taxon>
        <taxon>Proctotrupomorpha</taxon>
        <taxon>Chalcidoidea</taxon>
        <taxon>Trichogrammatidae</taxon>
        <taxon>Trichogramma</taxon>
    </lineage>
</organism>
<name>A0ABD2WD32_9HYME</name>
<evidence type="ECO:0000259" key="1">
    <source>
        <dbReference type="Pfam" id="PF14214"/>
    </source>
</evidence>
<accession>A0ABD2WD32</accession>
<evidence type="ECO:0000313" key="3">
    <source>
        <dbReference type="Proteomes" id="UP001627154"/>
    </source>
</evidence>
<proteinExistence type="predicted"/>
<comment type="caution">
    <text evidence="2">The sequence shown here is derived from an EMBL/GenBank/DDBJ whole genome shotgun (WGS) entry which is preliminary data.</text>
</comment>
<dbReference type="Pfam" id="PF14214">
    <property type="entry name" value="Helitron_like_N"/>
    <property type="match status" value="1"/>
</dbReference>
<keyword evidence="3" id="KW-1185">Reference proteome</keyword>
<feature type="domain" description="Helitron helicase-like" evidence="1">
    <location>
        <begin position="48"/>
        <end position="232"/>
    </location>
</feature>
<dbReference type="InterPro" id="IPR025476">
    <property type="entry name" value="Helitron_helicase-like"/>
</dbReference>